<evidence type="ECO:0000256" key="12">
    <source>
        <dbReference type="PROSITE-ProRule" id="PRU00169"/>
    </source>
</evidence>
<dbReference type="InterPro" id="IPR036890">
    <property type="entry name" value="HATPase_C_sf"/>
</dbReference>
<dbReference type="InterPro" id="IPR011102">
    <property type="entry name" value="Sig_transdc_His_kinase_HWE"/>
</dbReference>
<evidence type="ECO:0000259" key="14">
    <source>
        <dbReference type="PROSITE" id="PS50110"/>
    </source>
</evidence>
<comment type="catalytic activity">
    <reaction evidence="1">
        <text>ATP + protein L-histidine = ADP + protein N-phospho-L-histidine.</text>
        <dbReference type="EC" id="2.7.13.3"/>
    </reaction>
</comment>
<dbReference type="InterPro" id="IPR001789">
    <property type="entry name" value="Sig_transdc_resp-reg_receiver"/>
</dbReference>
<dbReference type="GO" id="GO:0009584">
    <property type="term" value="P:detection of visible light"/>
    <property type="evidence" value="ECO:0007669"/>
    <property type="project" value="InterPro"/>
</dbReference>
<dbReference type="PANTHER" id="PTHR41523">
    <property type="entry name" value="TWO-COMPONENT SYSTEM SENSOR PROTEIN"/>
    <property type="match status" value="1"/>
</dbReference>
<evidence type="ECO:0000256" key="4">
    <source>
        <dbReference type="ARBA" id="ARBA00022553"/>
    </source>
</evidence>
<dbReference type="GO" id="GO:0009881">
    <property type="term" value="F:photoreceptor activity"/>
    <property type="evidence" value="ECO:0007669"/>
    <property type="project" value="UniProtKB-KW"/>
</dbReference>
<dbReference type="OrthoDB" id="9760752at2"/>
<dbReference type="InterPro" id="IPR029016">
    <property type="entry name" value="GAF-like_dom_sf"/>
</dbReference>
<dbReference type="SMART" id="SM00065">
    <property type="entry name" value="GAF"/>
    <property type="match status" value="1"/>
</dbReference>
<dbReference type="SMART" id="SM00448">
    <property type="entry name" value="REC"/>
    <property type="match status" value="1"/>
</dbReference>
<dbReference type="InterPro" id="IPR009219">
    <property type="entry name" value="Bactrphtchr_CheY"/>
</dbReference>
<dbReference type="PANTHER" id="PTHR41523:SF7">
    <property type="entry name" value="HISTIDINE KINASE"/>
    <property type="match status" value="1"/>
</dbReference>
<dbReference type="GO" id="GO:0006355">
    <property type="term" value="P:regulation of DNA-templated transcription"/>
    <property type="evidence" value="ECO:0007669"/>
    <property type="project" value="InterPro"/>
</dbReference>
<dbReference type="Pfam" id="PF07536">
    <property type="entry name" value="HWE_HK"/>
    <property type="match status" value="1"/>
</dbReference>
<sequence>MDATETPTVAPPMPDLSACERERIHMPGAIQPHGCLLFCALPSWIVRAVSANAGDFLGRDADSMLDATLDMLLPNKTLHDLRNVLQASMVSGGAERLLDQPIDGGEERYDITVHMSASNAVVEIVPRRGADTLATDPITLVKSMVGRLKRAPTLERFLTLAANQVRAVTGFDRVMIYKFLADGSGEVKAEALRSGLKPFLGLRYPASDIPSQARALYRKQWLRLIPDVGYRPVPLLARSESAADADLSLAALRSVSPVHIEYLKNMDSHATLTISLMAGDTLWGLIACHHSSPRRISSSTCAAAELFGQIFSLQIEAKEQARELLLAAELRKAHDSLMAAMSAEASIFDAPARFDDLIKGMIPCDGFGIWSEKGFVGVGSVPPADAMPDLLRHLGERDPHAPYATGALSRELPSAAAYVAEVSGVLSIPFSRRPREYVLLFRREVVQTVTWGGDPSKPVSIEGRDARIGPRKSFDAWREEVHGQSVPWRPAELQIAETFRISLLEVILNRADIVNTERRAAQESQAILIAELNHRVKNILALIRSLVRQSRQNAVSMDGFAGDLEHRIRALALAHDQLTQTGWAKAPFRRLLDAEARAWTHSADRVALVGPGITLDSRAYQALALVFHEMMTNAAKYGALSRSGGRLTVTWSREPSGDLRIEWRELGGPPVKPPERRGFGSIIVEQTVPFELRGESRVQYLTQGVHGTFLIPAQHIGEVDEEDVVPATPPEPVELNAKRLLLVEDSMMIALDAQAMLAEEGLDVEVAGTIADAERFLAMDSFDVAVLDVNLSGDTSFGVADRLIGLGMPFVFATGYGESIVMPERFRAVPVVSKPYDGAALRMALGGVQAAQAAGAAA</sequence>
<evidence type="ECO:0000256" key="5">
    <source>
        <dbReference type="ARBA" id="ARBA00022606"/>
    </source>
</evidence>
<dbReference type="GO" id="GO:0005524">
    <property type="term" value="F:ATP binding"/>
    <property type="evidence" value="ECO:0007669"/>
    <property type="project" value="UniProtKB-KW"/>
</dbReference>
<dbReference type="SUPFAM" id="SSF52172">
    <property type="entry name" value="CheY-like"/>
    <property type="match status" value="1"/>
</dbReference>
<evidence type="ECO:0000256" key="9">
    <source>
        <dbReference type="ARBA" id="ARBA00022840"/>
    </source>
</evidence>
<dbReference type="SMART" id="SM00911">
    <property type="entry name" value="HWE_HK"/>
    <property type="match status" value="1"/>
</dbReference>
<dbReference type="GO" id="GO:0000160">
    <property type="term" value="P:phosphorelay signal transduction system"/>
    <property type="evidence" value="ECO:0007669"/>
    <property type="project" value="InterPro"/>
</dbReference>
<feature type="modified residue" description="4-aspartylphosphate" evidence="12">
    <location>
        <position position="788"/>
    </location>
</feature>
<dbReference type="Gene3D" id="3.30.565.10">
    <property type="entry name" value="Histidine kinase-like ATPase, C-terminal domain"/>
    <property type="match status" value="1"/>
</dbReference>
<dbReference type="SUPFAM" id="SSF55785">
    <property type="entry name" value="PYP-like sensor domain (PAS domain)"/>
    <property type="match status" value="1"/>
</dbReference>
<dbReference type="EC" id="2.7.13.3" evidence="2"/>
<dbReference type="InterPro" id="IPR043150">
    <property type="entry name" value="Phytochrome_PHY_sf"/>
</dbReference>
<evidence type="ECO:0000259" key="13">
    <source>
        <dbReference type="PROSITE" id="PS50046"/>
    </source>
</evidence>
<dbReference type="Proteomes" id="UP000290759">
    <property type="component" value="Unassembled WGS sequence"/>
</dbReference>
<feature type="domain" description="Phytochrome chromophore attachment site" evidence="13">
    <location>
        <begin position="153"/>
        <end position="309"/>
    </location>
</feature>
<reference evidence="15 16" key="1">
    <citation type="submission" date="2018-12" db="EMBL/GenBank/DDBJ databases">
        <authorList>
            <person name="Grouzdev D.S."/>
            <person name="Krutkina M.S."/>
        </authorList>
    </citation>
    <scope>NUCLEOTIDE SEQUENCE [LARGE SCALE GENOMIC DNA]</scope>
    <source>
        <strain evidence="15 16">RmlP026</strain>
    </source>
</reference>
<dbReference type="Gene3D" id="3.40.50.2300">
    <property type="match status" value="1"/>
</dbReference>
<keyword evidence="3" id="KW-0600">Photoreceptor protein</keyword>
<dbReference type="GO" id="GO:0004673">
    <property type="term" value="F:protein histidine kinase activity"/>
    <property type="evidence" value="ECO:0007669"/>
    <property type="project" value="UniProtKB-EC"/>
</dbReference>
<keyword evidence="16" id="KW-1185">Reference proteome</keyword>
<evidence type="ECO:0000256" key="8">
    <source>
        <dbReference type="ARBA" id="ARBA00022777"/>
    </source>
</evidence>
<dbReference type="InterPro" id="IPR011006">
    <property type="entry name" value="CheY-like_superfamily"/>
</dbReference>
<evidence type="ECO:0000313" key="15">
    <source>
        <dbReference type="EMBL" id="RYC31727.1"/>
    </source>
</evidence>
<keyword evidence="9" id="KW-0067">ATP-binding</keyword>
<dbReference type="Gene3D" id="3.30.450.20">
    <property type="entry name" value="PAS domain"/>
    <property type="match status" value="1"/>
</dbReference>
<evidence type="ECO:0000256" key="6">
    <source>
        <dbReference type="ARBA" id="ARBA00022679"/>
    </source>
</evidence>
<dbReference type="Pfam" id="PF08446">
    <property type="entry name" value="PAS_2"/>
    <property type="match status" value="1"/>
</dbReference>
<dbReference type="InterPro" id="IPR013515">
    <property type="entry name" value="Phytochrome_cen-reg"/>
</dbReference>
<keyword evidence="6" id="KW-0808">Transferase</keyword>
<name>A0A4Q2U9F1_9HYPH</name>
<keyword evidence="8 15" id="KW-0418">Kinase</keyword>
<dbReference type="PRINTS" id="PR01033">
    <property type="entry name" value="PHYTOCHROME"/>
</dbReference>
<evidence type="ECO:0000313" key="16">
    <source>
        <dbReference type="Proteomes" id="UP000290759"/>
    </source>
</evidence>
<dbReference type="SUPFAM" id="SSF55781">
    <property type="entry name" value="GAF domain-like"/>
    <property type="match status" value="2"/>
</dbReference>
<dbReference type="RefSeq" id="WP_129227070.1">
    <property type="nucleotide sequence ID" value="NZ_QYBB01000012.1"/>
</dbReference>
<keyword evidence="5" id="KW-0716">Sensory transduction</keyword>
<comment type="caution">
    <text evidence="15">The sequence shown here is derived from an EMBL/GenBank/DDBJ whole genome shotgun (WGS) entry which is preliminary data.</text>
</comment>
<keyword evidence="10" id="KW-0157">Chromophore</keyword>
<organism evidence="15 16">
    <name type="scientific">Lichenibacterium minor</name>
    <dbReference type="NCBI Taxonomy" id="2316528"/>
    <lineage>
        <taxon>Bacteria</taxon>
        <taxon>Pseudomonadati</taxon>
        <taxon>Pseudomonadota</taxon>
        <taxon>Alphaproteobacteria</taxon>
        <taxon>Hyphomicrobiales</taxon>
        <taxon>Lichenihabitantaceae</taxon>
        <taxon>Lichenibacterium</taxon>
    </lineage>
</organism>
<evidence type="ECO:0000256" key="1">
    <source>
        <dbReference type="ARBA" id="ARBA00000085"/>
    </source>
</evidence>
<evidence type="ECO:0000256" key="10">
    <source>
        <dbReference type="ARBA" id="ARBA00022991"/>
    </source>
</evidence>
<dbReference type="Pfam" id="PF01590">
    <property type="entry name" value="GAF"/>
    <property type="match status" value="1"/>
</dbReference>
<proteinExistence type="predicted"/>
<keyword evidence="4 12" id="KW-0597">Phosphoprotein</keyword>
<dbReference type="Gene3D" id="3.30.450.40">
    <property type="match status" value="1"/>
</dbReference>
<evidence type="ECO:0000256" key="3">
    <source>
        <dbReference type="ARBA" id="ARBA00022543"/>
    </source>
</evidence>
<accession>A0A4Q2U9F1</accession>
<evidence type="ECO:0000256" key="11">
    <source>
        <dbReference type="ARBA" id="ARBA00023170"/>
    </source>
</evidence>
<dbReference type="Pfam" id="PF00360">
    <property type="entry name" value="PHY"/>
    <property type="match status" value="1"/>
</dbReference>
<dbReference type="AlphaFoldDB" id="A0A4Q2U9F1"/>
<keyword evidence="11" id="KW-0675">Receptor</keyword>
<feature type="domain" description="Response regulatory" evidence="14">
    <location>
        <begin position="739"/>
        <end position="849"/>
    </location>
</feature>
<dbReference type="Gene3D" id="3.30.450.270">
    <property type="match status" value="1"/>
</dbReference>
<dbReference type="InterPro" id="IPR003018">
    <property type="entry name" value="GAF"/>
</dbReference>
<dbReference type="EMBL" id="QYBB01000012">
    <property type="protein sequence ID" value="RYC31727.1"/>
    <property type="molecule type" value="Genomic_DNA"/>
</dbReference>
<gene>
    <name evidence="15" type="ORF">D3273_12680</name>
</gene>
<dbReference type="PROSITE" id="PS50110">
    <property type="entry name" value="RESPONSE_REGULATORY"/>
    <property type="match status" value="1"/>
</dbReference>
<dbReference type="InterPro" id="IPR013654">
    <property type="entry name" value="PAS_2"/>
</dbReference>
<dbReference type="PROSITE" id="PS50046">
    <property type="entry name" value="PHYTOCHROME_2"/>
    <property type="match status" value="1"/>
</dbReference>
<evidence type="ECO:0000256" key="2">
    <source>
        <dbReference type="ARBA" id="ARBA00012438"/>
    </source>
</evidence>
<dbReference type="PIRSF" id="PIRSF036397">
    <property type="entry name" value="Bactrphtchrm_rec"/>
    <property type="match status" value="1"/>
</dbReference>
<dbReference type="InterPro" id="IPR035965">
    <property type="entry name" value="PAS-like_dom_sf"/>
</dbReference>
<keyword evidence="7" id="KW-0547">Nucleotide-binding</keyword>
<dbReference type="InterPro" id="IPR001294">
    <property type="entry name" value="Phytochrome"/>
</dbReference>
<protein>
    <recommendedName>
        <fullName evidence="2">histidine kinase</fullName>
        <ecNumber evidence="2">2.7.13.3</ecNumber>
    </recommendedName>
</protein>
<reference evidence="15 16" key="2">
    <citation type="submission" date="2019-02" db="EMBL/GenBank/DDBJ databases">
        <title>'Lichenibacterium ramalinii' gen. nov. sp. nov., 'Lichenibacterium minor' gen. nov. sp. nov.</title>
        <authorList>
            <person name="Pankratov T."/>
        </authorList>
    </citation>
    <scope>NUCLEOTIDE SEQUENCE [LARGE SCALE GENOMIC DNA]</scope>
    <source>
        <strain evidence="15 16">RmlP026</strain>
    </source>
</reference>
<evidence type="ECO:0000256" key="7">
    <source>
        <dbReference type="ARBA" id="ARBA00022741"/>
    </source>
</evidence>
<dbReference type="InterPro" id="IPR016132">
    <property type="entry name" value="Phyto_chromo_attachment"/>
</dbReference>